<feature type="non-terminal residue" evidence="1">
    <location>
        <position position="1"/>
    </location>
</feature>
<organism evidence="1">
    <name type="scientific">marine sediment metagenome</name>
    <dbReference type="NCBI Taxonomy" id="412755"/>
    <lineage>
        <taxon>unclassified sequences</taxon>
        <taxon>metagenomes</taxon>
        <taxon>ecological metagenomes</taxon>
    </lineage>
</organism>
<sequence>EIANQVGMALLTVNGLDMMDSFEHPGSWEAIRKEILKSESGKISDLSDMESAFEFKEEKAKAIIQELLATKFEEKAVVEKENTATFMLDAKRFTGEVVALYGEPIHCTFVKKD</sequence>
<evidence type="ECO:0000313" key="1">
    <source>
        <dbReference type="EMBL" id="GAH70251.1"/>
    </source>
</evidence>
<gene>
    <name evidence="1" type="ORF">S03H2_43425</name>
</gene>
<accession>X1HJD9</accession>
<dbReference type="EMBL" id="BARU01027087">
    <property type="protein sequence ID" value="GAH70251.1"/>
    <property type="molecule type" value="Genomic_DNA"/>
</dbReference>
<dbReference type="AlphaFoldDB" id="X1HJD9"/>
<proteinExistence type="predicted"/>
<protein>
    <submittedName>
        <fullName evidence="1">Uncharacterized protein</fullName>
    </submittedName>
</protein>
<name>X1HJD9_9ZZZZ</name>
<reference evidence="1" key="1">
    <citation type="journal article" date="2014" name="Front. Microbiol.">
        <title>High frequency of phylogenetically diverse reductive dehalogenase-homologous genes in deep subseafloor sedimentary metagenomes.</title>
        <authorList>
            <person name="Kawai M."/>
            <person name="Futagami T."/>
            <person name="Toyoda A."/>
            <person name="Takaki Y."/>
            <person name="Nishi S."/>
            <person name="Hori S."/>
            <person name="Arai W."/>
            <person name="Tsubouchi T."/>
            <person name="Morono Y."/>
            <person name="Uchiyama I."/>
            <person name="Ito T."/>
            <person name="Fujiyama A."/>
            <person name="Inagaki F."/>
            <person name="Takami H."/>
        </authorList>
    </citation>
    <scope>NUCLEOTIDE SEQUENCE</scope>
    <source>
        <strain evidence="1">Expedition CK06-06</strain>
    </source>
</reference>
<comment type="caution">
    <text evidence="1">The sequence shown here is derived from an EMBL/GenBank/DDBJ whole genome shotgun (WGS) entry which is preliminary data.</text>
</comment>